<dbReference type="RefSeq" id="WP_216952495.1">
    <property type="nucleotide sequence ID" value="NZ_JAHPYS010000036.1"/>
</dbReference>
<dbReference type="PANTHER" id="PTHR30313:SF2">
    <property type="entry name" value="DNA PRIMASE"/>
    <property type="match status" value="1"/>
</dbReference>
<dbReference type="EMBL" id="JAHPYS010000036">
    <property type="protein sequence ID" value="MBU9140172.1"/>
    <property type="molecule type" value="Genomic_DNA"/>
</dbReference>
<evidence type="ECO:0000313" key="3">
    <source>
        <dbReference type="Proteomes" id="UP000736888"/>
    </source>
</evidence>
<gene>
    <name evidence="2" type="ORF">KTG10_15750</name>
</gene>
<dbReference type="GO" id="GO:0003899">
    <property type="term" value="F:DNA-directed RNA polymerase activity"/>
    <property type="evidence" value="ECO:0007669"/>
    <property type="project" value="InterPro"/>
</dbReference>
<dbReference type="PANTHER" id="PTHR30313">
    <property type="entry name" value="DNA PRIMASE"/>
    <property type="match status" value="1"/>
</dbReference>
<dbReference type="GO" id="GO:0008270">
    <property type="term" value="F:zinc ion binding"/>
    <property type="evidence" value="ECO:0007669"/>
    <property type="project" value="InterPro"/>
</dbReference>
<organism evidence="2 3">
    <name type="scientific">Phocaeicola vulgatus</name>
    <name type="common">Bacteroides vulgatus</name>
    <dbReference type="NCBI Taxonomy" id="821"/>
    <lineage>
        <taxon>Bacteria</taxon>
        <taxon>Pseudomonadati</taxon>
        <taxon>Bacteroidota</taxon>
        <taxon>Bacteroidia</taxon>
        <taxon>Bacteroidales</taxon>
        <taxon>Bacteroidaceae</taxon>
        <taxon>Phocaeicola</taxon>
    </lineage>
</organism>
<reference evidence="2" key="1">
    <citation type="submission" date="2021-06" db="EMBL/GenBank/DDBJ databases">
        <title>Collection of gut derived symbiotic bacterial strains cultured from healthy donors.</title>
        <authorList>
            <person name="Lin H."/>
            <person name="Littmann E."/>
            <person name="Pamer E.G."/>
        </authorList>
    </citation>
    <scope>NUCLEOTIDE SEQUENCE</scope>
    <source>
        <strain evidence="2">MSK.6.33</strain>
    </source>
</reference>
<evidence type="ECO:0000259" key="1">
    <source>
        <dbReference type="Pfam" id="PF01807"/>
    </source>
</evidence>
<dbReference type="Pfam" id="PF13155">
    <property type="entry name" value="Toprim_2"/>
    <property type="match status" value="1"/>
</dbReference>
<dbReference type="GO" id="GO:0005737">
    <property type="term" value="C:cytoplasm"/>
    <property type="evidence" value="ECO:0007669"/>
    <property type="project" value="TreeGrafter"/>
</dbReference>
<dbReference type="Pfam" id="PF01807">
    <property type="entry name" value="Zn_ribbon_DnaG"/>
    <property type="match status" value="1"/>
</dbReference>
<dbReference type="InterPro" id="IPR050219">
    <property type="entry name" value="DnaG_primase"/>
</dbReference>
<protein>
    <submittedName>
        <fullName evidence="2">Toprim domain-containing protein</fullName>
    </submittedName>
</protein>
<dbReference type="InterPro" id="IPR002694">
    <property type="entry name" value="Znf_CHC2"/>
</dbReference>
<dbReference type="GO" id="GO:0006269">
    <property type="term" value="P:DNA replication, synthesis of primer"/>
    <property type="evidence" value="ECO:0007669"/>
    <property type="project" value="TreeGrafter"/>
</dbReference>
<dbReference type="Proteomes" id="UP000736888">
    <property type="component" value="Unassembled WGS sequence"/>
</dbReference>
<dbReference type="GO" id="GO:0003677">
    <property type="term" value="F:DNA binding"/>
    <property type="evidence" value="ECO:0007669"/>
    <property type="project" value="InterPro"/>
</dbReference>
<accession>A0AAW4MAV2</accession>
<comment type="caution">
    <text evidence="2">The sequence shown here is derived from an EMBL/GenBank/DDBJ whole genome shotgun (WGS) entry which is preliminary data.</text>
</comment>
<sequence>MNIQEAKTIRLADYLQSLSYSPVKQQGNNLWYKSPFRQETEASFKVSVEHNLWFDYGLGRGGNIIALAQELYCSDYVPYLLGKIAEQMPHVRPVSFSFHQQASEQSFQHLEVKELSHPALLRYLQERGIDTALAKPECKELHFTHNGKPYFAIGFPNVAGGYEVRNRFFKGCIAPKDISHIRQAGEPREKCLVFEGMTDYLSFLTLRMKNCPAMPSLDGQDYVILNSVANVSKAIDVLHGYERIHCLLDNDVAGRKAYWELEKEFVGRIRDFSNNYNGHKDLNDYLCGKRQELAVNPSPRTIVKPKKKGFGL</sequence>
<feature type="domain" description="Zinc finger CHC2-type" evidence="1">
    <location>
        <begin position="20"/>
        <end position="77"/>
    </location>
</feature>
<evidence type="ECO:0000313" key="2">
    <source>
        <dbReference type="EMBL" id="MBU9140172.1"/>
    </source>
</evidence>
<proteinExistence type="predicted"/>
<dbReference type="AlphaFoldDB" id="A0AAW4MAV2"/>
<name>A0AAW4MAV2_PHOVU</name>